<evidence type="ECO:0000313" key="3">
    <source>
        <dbReference type="Proteomes" id="UP000663555"/>
    </source>
</evidence>
<dbReference type="Pfam" id="PF01832">
    <property type="entry name" value="Glucosaminidase"/>
    <property type="match status" value="1"/>
</dbReference>
<accession>A0ABX7MQM2</accession>
<gene>
    <name evidence="2" type="ORF">LPB19_15215</name>
</gene>
<feature type="domain" description="Mannosyl-glycoprotein endo-beta-N-acetylglucosamidase-like" evidence="1">
    <location>
        <begin position="127"/>
        <end position="261"/>
    </location>
</feature>
<organism evidence="2 3">
    <name type="scientific">Marinobacter salinisoli</name>
    <dbReference type="NCBI Taxonomy" id="2769486"/>
    <lineage>
        <taxon>Bacteria</taxon>
        <taxon>Pseudomonadati</taxon>
        <taxon>Pseudomonadota</taxon>
        <taxon>Gammaproteobacteria</taxon>
        <taxon>Pseudomonadales</taxon>
        <taxon>Marinobacteraceae</taxon>
        <taxon>Marinobacter</taxon>
    </lineage>
</organism>
<sequence>MSSGTKALMLIVPLLAFGVGGGFYSPHEDSSWLEKSVQTQLSLPELPAWADAELPDFSQYRDTTEKKAAFFSFLYPRIVLANYRILLERNYLESLSEKETLSKKERKWLARQADRLRVSAEPGSTELIQQLRHRLDVIPPSLILAQAANESAWGTSRFATKGSNLFGQWCFSRGCGLVPRERKEGARHEVATFESPYRSVRAYIENLNRHHTYKTLRNLRAQNRKDKELSGLELAQGLTGYSERGEAYVNEIRSIIQYNNLSFYDQDFGRAIRSVTPDRLLNMAKTVSASSLLPGQSRQDTAKTES</sequence>
<dbReference type="EMBL" id="CP071247">
    <property type="protein sequence ID" value="QSP94508.1"/>
    <property type="molecule type" value="Genomic_DNA"/>
</dbReference>
<dbReference type="RefSeq" id="WP_206643728.1">
    <property type="nucleotide sequence ID" value="NZ_CP071247.1"/>
</dbReference>
<dbReference type="Gene3D" id="1.10.530.10">
    <property type="match status" value="1"/>
</dbReference>
<dbReference type="PANTHER" id="PTHR40572">
    <property type="entry name" value="PROTEIN BAX"/>
    <property type="match status" value="1"/>
</dbReference>
<evidence type="ECO:0000313" key="2">
    <source>
        <dbReference type="EMBL" id="QSP94508.1"/>
    </source>
</evidence>
<dbReference type="Proteomes" id="UP000663555">
    <property type="component" value="Chromosome"/>
</dbReference>
<reference evidence="2 3" key="1">
    <citation type="submission" date="2021-03" db="EMBL/GenBank/DDBJ databases">
        <title>Genome sequencing of Marinobacter sp. LPB0319.</title>
        <authorList>
            <person name="Kim J."/>
        </authorList>
    </citation>
    <scope>NUCLEOTIDE SEQUENCE [LARGE SCALE GENOMIC DNA]</scope>
    <source>
        <strain evidence="2 3">LPB0319</strain>
    </source>
</reference>
<dbReference type="InterPro" id="IPR002901">
    <property type="entry name" value="MGlyc_endo_b_GlcNAc-like_dom"/>
</dbReference>
<dbReference type="PANTHER" id="PTHR40572:SF1">
    <property type="entry name" value="PROTEIN BAX"/>
    <property type="match status" value="1"/>
</dbReference>
<proteinExistence type="predicted"/>
<name>A0ABX7MQM2_9GAMM</name>
<protein>
    <submittedName>
        <fullName evidence="2">Glucosaminidase domain-containing protein</fullName>
    </submittedName>
</protein>
<evidence type="ECO:0000259" key="1">
    <source>
        <dbReference type="Pfam" id="PF01832"/>
    </source>
</evidence>
<dbReference type="InterPro" id="IPR053195">
    <property type="entry name" value="Bax-like"/>
</dbReference>
<keyword evidence="3" id="KW-1185">Reference proteome</keyword>